<name>A0AAV6HXQ9_9ERIC</name>
<sequence length="271" mass="30418">MEPSAIHTSTRRSLSYERILAIFLGLIAVLSPLYIDRRPKIEPEFDEEPIHYIYSHLLPLLLLVLVLTITLLAYLEESFTSVKLLLLLLMREAQAYGGVEFLLPVPSGDPKKTEHLLSLEGAKERLHLFKANLLEEGSFDAAIDGCVGAGLSHRISFLHGCQGPSVVHNGRPRTPEVVVDETWFSDPELCNQHKLWYLLSKTLAEDAAWKFVKEKGIDTVAINPAMVIGPLLQPTLNSSSAEILNLINGRRSLFYVCQCSFFEHQIIFLLN</sequence>
<evidence type="ECO:0000313" key="5">
    <source>
        <dbReference type="Proteomes" id="UP000823749"/>
    </source>
</evidence>
<evidence type="ECO:0000313" key="4">
    <source>
        <dbReference type="EMBL" id="KAG5517542.1"/>
    </source>
</evidence>
<reference evidence="4 5" key="1">
    <citation type="submission" date="2020-08" db="EMBL/GenBank/DDBJ databases">
        <title>Plant Genome Project.</title>
        <authorList>
            <person name="Zhang R.-G."/>
        </authorList>
    </citation>
    <scope>NUCLEOTIDE SEQUENCE [LARGE SCALE GENOMIC DNA]</scope>
    <source>
        <strain evidence="4">WSP0</strain>
        <tissue evidence="4">Leaf</tissue>
    </source>
</reference>
<organism evidence="4 5">
    <name type="scientific">Rhododendron griersonianum</name>
    <dbReference type="NCBI Taxonomy" id="479676"/>
    <lineage>
        <taxon>Eukaryota</taxon>
        <taxon>Viridiplantae</taxon>
        <taxon>Streptophyta</taxon>
        <taxon>Embryophyta</taxon>
        <taxon>Tracheophyta</taxon>
        <taxon>Spermatophyta</taxon>
        <taxon>Magnoliopsida</taxon>
        <taxon>eudicotyledons</taxon>
        <taxon>Gunneridae</taxon>
        <taxon>Pentapetalae</taxon>
        <taxon>asterids</taxon>
        <taxon>Ericales</taxon>
        <taxon>Ericaceae</taxon>
        <taxon>Ericoideae</taxon>
        <taxon>Rhodoreae</taxon>
        <taxon>Rhododendron</taxon>
    </lineage>
</organism>
<evidence type="ECO:0000256" key="3">
    <source>
        <dbReference type="SAM" id="Phobius"/>
    </source>
</evidence>
<dbReference type="SUPFAM" id="SSF51735">
    <property type="entry name" value="NAD(P)-binding Rossmann-fold domains"/>
    <property type="match status" value="1"/>
</dbReference>
<keyword evidence="1" id="KW-0521">NADP</keyword>
<protein>
    <submittedName>
        <fullName evidence="4">Uncharacterized protein</fullName>
    </submittedName>
</protein>
<dbReference type="InterPro" id="IPR050425">
    <property type="entry name" value="NAD(P)_dehydrat-like"/>
</dbReference>
<accession>A0AAV6HXQ9</accession>
<dbReference type="GO" id="GO:0016616">
    <property type="term" value="F:oxidoreductase activity, acting on the CH-OH group of donors, NAD or NADP as acceptor"/>
    <property type="evidence" value="ECO:0007669"/>
    <property type="project" value="TreeGrafter"/>
</dbReference>
<evidence type="ECO:0000256" key="1">
    <source>
        <dbReference type="ARBA" id="ARBA00022857"/>
    </source>
</evidence>
<keyword evidence="3" id="KW-0472">Membrane</keyword>
<dbReference type="PANTHER" id="PTHR10366:SF852">
    <property type="entry name" value="CINNAMOYL-COA REDUCTASE CAD2"/>
    <property type="match status" value="1"/>
</dbReference>
<evidence type="ECO:0000256" key="2">
    <source>
        <dbReference type="ARBA" id="ARBA00023002"/>
    </source>
</evidence>
<dbReference type="InterPro" id="IPR036291">
    <property type="entry name" value="NAD(P)-bd_dom_sf"/>
</dbReference>
<keyword evidence="3" id="KW-1133">Transmembrane helix</keyword>
<dbReference type="AlphaFoldDB" id="A0AAV6HXQ9"/>
<keyword evidence="2" id="KW-0560">Oxidoreductase</keyword>
<keyword evidence="5" id="KW-1185">Reference proteome</keyword>
<dbReference type="PANTHER" id="PTHR10366">
    <property type="entry name" value="NAD DEPENDENT EPIMERASE/DEHYDRATASE"/>
    <property type="match status" value="1"/>
</dbReference>
<feature type="transmembrane region" description="Helical" evidence="3">
    <location>
        <begin position="19"/>
        <end position="35"/>
    </location>
</feature>
<dbReference type="Proteomes" id="UP000823749">
    <property type="component" value="Chromosome 13"/>
</dbReference>
<feature type="transmembrane region" description="Helical" evidence="3">
    <location>
        <begin position="55"/>
        <end position="75"/>
    </location>
</feature>
<keyword evidence="3" id="KW-0812">Transmembrane</keyword>
<comment type="caution">
    <text evidence="4">The sequence shown here is derived from an EMBL/GenBank/DDBJ whole genome shotgun (WGS) entry which is preliminary data.</text>
</comment>
<gene>
    <name evidence="4" type="ORF">RHGRI_038067</name>
</gene>
<dbReference type="Gene3D" id="3.40.50.720">
    <property type="entry name" value="NAD(P)-binding Rossmann-like Domain"/>
    <property type="match status" value="2"/>
</dbReference>
<proteinExistence type="predicted"/>
<dbReference type="EMBL" id="JACTNZ010000013">
    <property type="protein sequence ID" value="KAG5517542.1"/>
    <property type="molecule type" value="Genomic_DNA"/>
</dbReference>